<reference evidence="5 6" key="1">
    <citation type="submission" date="2020-10" db="EMBL/GenBank/DDBJ databases">
        <authorList>
            <person name="Sedaghatjoo S."/>
        </authorList>
    </citation>
    <scope>NUCLEOTIDE SEQUENCE [LARGE SCALE GENOMIC DNA]</scope>
    <source>
        <strain evidence="5 6">LLFL</strain>
    </source>
</reference>
<feature type="non-terminal residue" evidence="5">
    <location>
        <position position="1"/>
    </location>
</feature>
<evidence type="ECO:0000313" key="5">
    <source>
        <dbReference type="EMBL" id="CAD6906363.1"/>
    </source>
</evidence>
<keyword evidence="2" id="KW-0560">Oxidoreductase</keyword>
<protein>
    <recommendedName>
        <fullName evidence="4">Dehydrogenase E1 component domain-containing protein</fullName>
    </recommendedName>
</protein>
<gene>
    <name evidence="5" type="ORF">JKILLFL_G3167</name>
</gene>
<dbReference type="PANTHER" id="PTHR11516">
    <property type="entry name" value="PYRUVATE DEHYDROGENASE E1 COMPONENT, ALPHA SUBUNIT BACTERIAL AND ORGANELLAR"/>
    <property type="match status" value="1"/>
</dbReference>
<dbReference type="PANTHER" id="PTHR11516:SF60">
    <property type="entry name" value="PYRUVATE DEHYDROGENASE E1 COMPONENT SUBUNIT ALPHA"/>
    <property type="match status" value="1"/>
</dbReference>
<dbReference type="SUPFAM" id="SSF52518">
    <property type="entry name" value="Thiamin diphosphate-binding fold (THDP-binding)"/>
    <property type="match status" value="1"/>
</dbReference>
<dbReference type="AlphaFoldDB" id="A0A9N8Q816"/>
<dbReference type="Gene3D" id="3.40.50.970">
    <property type="match status" value="1"/>
</dbReference>
<comment type="cofactor">
    <cofactor evidence="1">
        <name>thiamine diphosphate</name>
        <dbReference type="ChEBI" id="CHEBI:58937"/>
    </cofactor>
</comment>
<dbReference type="Proteomes" id="UP000836404">
    <property type="component" value="Unassembled WGS sequence"/>
</dbReference>
<dbReference type="InterPro" id="IPR050642">
    <property type="entry name" value="PDH_E1_Alpha_Subunit"/>
</dbReference>
<sequence length="137" mass="15587">VNAMDVLAVHQATAFARKWTTEGNGPLVMELVTYRYGGHSLSDPGTTYRTRDEIQAMRSSSDPIQGLKTKILEWGVVEESELKKIDKAAKEEVDQAVEEAKLSPEPAVSTLWDDIYYPGSEPDWMRGREREEIKRFR</sequence>
<dbReference type="InterPro" id="IPR029061">
    <property type="entry name" value="THDP-binding"/>
</dbReference>
<dbReference type="InterPro" id="IPR001017">
    <property type="entry name" value="DH_E1"/>
</dbReference>
<evidence type="ECO:0000256" key="2">
    <source>
        <dbReference type="ARBA" id="ARBA00023002"/>
    </source>
</evidence>
<evidence type="ECO:0000313" key="6">
    <source>
        <dbReference type="Proteomes" id="UP000836404"/>
    </source>
</evidence>
<accession>A0A9N8Q816</accession>
<dbReference type="EMBL" id="CAJHJF010000772">
    <property type="protein sequence ID" value="CAD6906363.1"/>
    <property type="molecule type" value="Genomic_DNA"/>
</dbReference>
<comment type="caution">
    <text evidence="5">The sequence shown here is derived from an EMBL/GenBank/DDBJ whole genome shotgun (WGS) entry which is preliminary data.</text>
</comment>
<feature type="domain" description="Dehydrogenase E1 component" evidence="4">
    <location>
        <begin position="1"/>
        <end position="108"/>
    </location>
</feature>
<dbReference type="Pfam" id="PF00676">
    <property type="entry name" value="E1_dh"/>
    <property type="match status" value="1"/>
</dbReference>
<dbReference type="GO" id="GO:0004739">
    <property type="term" value="F:pyruvate dehydrogenase (acetyl-transferring) activity"/>
    <property type="evidence" value="ECO:0007669"/>
    <property type="project" value="TreeGrafter"/>
</dbReference>
<dbReference type="GO" id="GO:0006086">
    <property type="term" value="P:pyruvate decarboxylation to acetyl-CoA"/>
    <property type="evidence" value="ECO:0007669"/>
    <property type="project" value="TreeGrafter"/>
</dbReference>
<evidence type="ECO:0000259" key="4">
    <source>
        <dbReference type="Pfam" id="PF00676"/>
    </source>
</evidence>
<evidence type="ECO:0000256" key="1">
    <source>
        <dbReference type="ARBA" id="ARBA00001964"/>
    </source>
</evidence>
<organism evidence="5 6">
    <name type="scientific">Tilletia laevis</name>
    <dbReference type="NCBI Taxonomy" id="157183"/>
    <lineage>
        <taxon>Eukaryota</taxon>
        <taxon>Fungi</taxon>
        <taxon>Dikarya</taxon>
        <taxon>Basidiomycota</taxon>
        <taxon>Ustilaginomycotina</taxon>
        <taxon>Exobasidiomycetes</taxon>
        <taxon>Tilletiales</taxon>
        <taxon>Tilletiaceae</taxon>
        <taxon>Tilletia</taxon>
    </lineage>
</organism>
<name>A0A9N8Q816_9BASI</name>
<keyword evidence="3" id="KW-0786">Thiamine pyrophosphate</keyword>
<keyword evidence="6" id="KW-1185">Reference proteome</keyword>
<proteinExistence type="predicted"/>
<evidence type="ECO:0000256" key="3">
    <source>
        <dbReference type="ARBA" id="ARBA00023052"/>
    </source>
</evidence>